<evidence type="ECO:0000313" key="10">
    <source>
        <dbReference type="EMBL" id="KAK5645291.1"/>
    </source>
</evidence>
<dbReference type="PANTHER" id="PTHR43201:SF5">
    <property type="entry name" value="MEDIUM-CHAIN ACYL-COA LIGASE ACSF2, MITOCHONDRIAL"/>
    <property type="match status" value="1"/>
</dbReference>
<protein>
    <recommendedName>
        <fullName evidence="5">Medium-chain acyl-CoA ligase ACSF2, mitochondrial</fullName>
        <ecNumber evidence="4">6.2.1.2</ecNumber>
    </recommendedName>
</protein>
<evidence type="ECO:0000256" key="1">
    <source>
        <dbReference type="ARBA" id="ARBA00006432"/>
    </source>
</evidence>
<feature type="domain" description="AMP-binding enzyme C-terminal" evidence="9">
    <location>
        <begin position="487"/>
        <end position="562"/>
    </location>
</feature>
<proteinExistence type="inferred from homology"/>
<feature type="domain" description="AMP-dependent synthetase/ligase" evidence="8">
    <location>
        <begin position="48"/>
        <end position="436"/>
    </location>
</feature>
<evidence type="ECO:0000313" key="11">
    <source>
        <dbReference type="Proteomes" id="UP001329430"/>
    </source>
</evidence>
<comment type="function">
    <text evidence="3">Acyl-CoA synthases catalyze the initial reaction in fatty acid metabolism, by forming a thioester with CoA. Has some preference toward medium-chain substrates. Plays a role in adipocyte differentiation.</text>
</comment>
<dbReference type="SUPFAM" id="SSF56801">
    <property type="entry name" value="Acetyl-CoA synthetase-like"/>
    <property type="match status" value="1"/>
</dbReference>
<dbReference type="InterPro" id="IPR042099">
    <property type="entry name" value="ANL_N_sf"/>
</dbReference>
<sequence>MNNSMNHTDIERVKCRNKYDNLDQPGLSYLYNAGNEPLKYSTVGQIIEEATRKYEEIHAIVSMHDGKRITYKEVLHQSDKLAAGFLSLGLEKGDKIALWAPNIAEWVIVFFAAARAGLAMVAINPSYKPLELQHALNITAAKALVCLDKYKTLNFYDTLQCLIPGLETSDAGTISSENVPSLKFIIVISEETLGGTYNYNDVLNAVDNNLIDDIIRNQNVSPEDTCNIQFSSGTTGKPKAVCSSHFQLVNNSYMISKRLDLADGQHIFCVQSPLFHVLGAIGCILTATQVGAKLVLAAPMYDSKEILKALEQERCTLILGTPTLYVDLINIQKEMKKKLYTHRAFITGSPWSPAVIVKIKDVLNIKKITYAYGGTETSGAVFISLPNAYENDQMNNDGYIADHVEVKVVDNHKTIVPFGTPGELYVRGYLTLSGYLGNAAATREVLDEDNWYKTGDNFILYQDGSGKVVGRAKDMIIRGGENISPTEIEDLINTHPDILESQVIGIEDERLGEEVCACVRLKEGVTLNLDSLKSFCEGKISNYKIPTYLKIMESFPKTPSGKVQKQLLRQQFDRTFTSVIESH</sequence>
<evidence type="ECO:0000256" key="4">
    <source>
        <dbReference type="ARBA" id="ARBA00039009"/>
    </source>
</evidence>
<accession>A0AAN7ZPQ3</accession>
<reference evidence="10 11" key="1">
    <citation type="journal article" date="2024" name="Insects">
        <title>An Improved Chromosome-Level Genome Assembly of the Firefly Pyrocoelia pectoralis.</title>
        <authorList>
            <person name="Fu X."/>
            <person name="Meyer-Rochow V.B."/>
            <person name="Ballantyne L."/>
            <person name="Zhu X."/>
        </authorList>
    </citation>
    <scope>NUCLEOTIDE SEQUENCE [LARGE SCALE GENOMIC DNA]</scope>
    <source>
        <strain evidence="10">XCY_ONT2</strain>
    </source>
</reference>
<organism evidence="10 11">
    <name type="scientific">Pyrocoelia pectoralis</name>
    <dbReference type="NCBI Taxonomy" id="417401"/>
    <lineage>
        <taxon>Eukaryota</taxon>
        <taxon>Metazoa</taxon>
        <taxon>Ecdysozoa</taxon>
        <taxon>Arthropoda</taxon>
        <taxon>Hexapoda</taxon>
        <taxon>Insecta</taxon>
        <taxon>Pterygota</taxon>
        <taxon>Neoptera</taxon>
        <taxon>Endopterygota</taxon>
        <taxon>Coleoptera</taxon>
        <taxon>Polyphaga</taxon>
        <taxon>Elateriformia</taxon>
        <taxon>Elateroidea</taxon>
        <taxon>Lampyridae</taxon>
        <taxon>Lampyrinae</taxon>
        <taxon>Pyrocoelia</taxon>
    </lineage>
</organism>
<dbReference type="Gene3D" id="3.40.50.12780">
    <property type="entry name" value="N-terminal domain of ligase-like"/>
    <property type="match status" value="1"/>
</dbReference>
<evidence type="ECO:0000256" key="6">
    <source>
        <dbReference type="ARBA" id="ARBA00047319"/>
    </source>
</evidence>
<name>A0AAN7ZPQ3_9COLE</name>
<evidence type="ECO:0000256" key="7">
    <source>
        <dbReference type="ARBA" id="ARBA00048277"/>
    </source>
</evidence>
<dbReference type="AlphaFoldDB" id="A0AAN7ZPQ3"/>
<dbReference type="EMBL" id="JAVRBK010000004">
    <property type="protein sequence ID" value="KAK5645291.1"/>
    <property type="molecule type" value="Genomic_DNA"/>
</dbReference>
<evidence type="ECO:0000259" key="8">
    <source>
        <dbReference type="Pfam" id="PF00501"/>
    </source>
</evidence>
<dbReference type="InterPro" id="IPR045851">
    <property type="entry name" value="AMP-bd_C_sf"/>
</dbReference>
<dbReference type="PANTHER" id="PTHR43201">
    <property type="entry name" value="ACYL-COA SYNTHETASE"/>
    <property type="match status" value="1"/>
</dbReference>
<dbReference type="Proteomes" id="UP001329430">
    <property type="component" value="Chromosome 4"/>
</dbReference>
<dbReference type="Pfam" id="PF13193">
    <property type="entry name" value="AMP-binding_C"/>
    <property type="match status" value="1"/>
</dbReference>
<dbReference type="Gene3D" id="3.30.300.30">
    <property type="match status" value="1"/>
</dbReference>
<dbReference type="Pfam" id="PF00501">
    <property type="entry name" value="AMP-binding"/>
    <property type="match status" value="1"/>
</dbReference>
<dbReference type="GO" id="GO:0006631">
    <property type="term" value="P:fatty acid metabolic process"/>
    <property type="evidence" value="ECO:0007669"/>
    <property type="project" value="TreeGrafter"/>
</dbReference>
<gene>
    <name evidence="10" type="ORF">RI129_006591</name>
</gene>
<dbReference type="GO" id="GO:0031956">
    <property type="term" value="F:medium-chain fatty acid-CoA ligase activity"/>
    <property type="evidence" value="ECO:0007669"/>
    <property type="project" value="UniProtKB-EC"/>
</dbReference>
<dbReference type="InterPro" id="IPR000873">
    <property type="entry name" value="AMP-dep_synth/lig_dom"/>
</dbReference>
<dbReference type="InterPro" id="IPR020845">
    <property type="entry name" value="AMP-binding_CS"/>
</dbReference>
<comment type="catalytic activity">
    <reaction evidence="6">
        <text>octanoate + ATP + CoA = octanoyl-CoA + AMP + diphosphate</text>
        <dbReference type="Rhea" id="RHEA:33631"/>
        <dbReference type="ChEBI" id="CHEBI:25646"/>
        <dbReference type="ChEBI" id="CHEBI:30616"/>
        <dbReference type="ChEBI" id="CHEBI:33019"/>
        <dbReference type="ChEBI" id="CHEBI:57287"/>
        <dbReference type="ChEBI" id="CHEBI:57386"/>
        <dbReference type="ChEBI" id="CHEBI:456215"/>
    </reaction>
</comment>
<evidence type="ECO:0000256" key="5">
    <source>
        <dbReference type="ARBA" id="ARBA00039638"/>
    </source>
</evidence>
<dbReference type="EC" id="6.2.1.2" evidence="4"/>
<keyword evidence="2" id="KW-0436">Ligase</keyword>
<comment type="catalytic activity">
    <reaction evidence="7">
        <text>a medium-chain fatty acid + ATP + CoA = a medium-chain fatty acyl-CoA + AMP + diphosphate</text>
        <dbReference type="Rhea" id="RHEA:48340"/>
        <dbReference type="ChEBI" id="CHEBI:30616"/>
        <dbReference type="ChEBI" id="CHEBI:33019"/>
        <dbReference type="ChEBI" id="CHEBI:57287"/>
        <dbReference type="ChEBI" id="CHEBI:59558"/>
        <dbReference type="ChEBI" id="CHEBI:90546"/>
        <dbReference type="ChEBI" id="CHEBI:456215"/>
        <dbReference type="EC" id="6.2.1.2"/>
    </reaction>
</comment>
<dbReference type="FunFam" id="3.30.300.30:FF:000008">
    <property type="entry name" value="2,3-dihydroxybenzoate-AMP ligase"/>
    <property type="match status" value="1"/>
</dbReference>
<comment type="similarity">
    <text evidence="1">Belongs to the ATP-dependent AMP-binding enzyme family.</text>
</comment>
<dbReference type="PROSITE" id="PS00455">
    <property type="entry name" value="AMP_BINDING"/>
    <property type="match status" value="1"/>
</dbReference>
<evidence type="ECO:0000259" key="9">
    <source>
        <dbReference type="Pfam" id="PF13193"/>
    </source>
</evidence>
<evidence type="ECO:0000256" key="2">
    <source>
        <dbReference type="ARBA" id="ARBA00022598"/>
    </source>
</evidence>
<dbReference type="InterPro" id="IPR025110">
    <property type="entry name" value="AMP-bd_C"/>
</dbReference>
<comment type="caution">
    <text evidence="10">The sequence shown here is derived from an EMBL/GenBank/DDBJ whole genome shotgun (WGS) entry which is preliminary data.</text>
</comment>
<evidence type="ECO:0000256" key="3">
    <source>
        <dbReference type="ARBA" id="ARBA00037247"/>
    </source>
</evidence>
<keyword evidence="11" id="KW-1185">Reference proteome</keyword>